<sequence length="223" mass="23499">MPSLPTQWSLLRLLAGLPLSVMAQTTLVSYTFEGTTIPVVGSSLSTVTWNSGGLTGYASPFSSQGQALSVGNFQVSEYYQFTLNATGYGNLVLNPFRANGSGTAPLNWRIATSLAGLDGPFAEAATFTLAANSAVDSTTIPGLELGAGADNNASIVLRLIATSSTRIDGNPAAASGTFRLDNISFTGTAIPEPATYAVFLSLVALLYRHWYRRRPGPARSRWP</sequence>
<reference evidence="2 3" key="1">
    <citation type="submission" date="2016-06" db="EMBL/GenBank/DDBJ databases">
        <title>Three novel species with peptidoglycan cell walls form the new genus Lacunisphaera gen. nov. in the family Opitutaceae of the verrucomicrobial subdivision 4.</title>
        <authorList>
            <person name="Rast P."/>
            <person name="Gloeckner I."/>
            <person name="Jogler M."/>
            <person name="Boedeker C."/>
            <person name="Jeske O."/>
            <person name="Wiegand S."/>
            <person name="Reinhardt R."/>
            <person name="Schumann P."/>
            <person name="Rohde M."/>
            <person name="Spring S."/>
            <person name="Gloeckner F.O."/>
            <person name="Jogler C."/>
        </authorList>
    </citation>
    <scope>NUCLEOTIDE SEQUENCE [LARGE SCALE GENOMIC DNA]</scope>
    <source>
        <strain evidence="2 3">IG16b</strain>
    </source>
</reference>
<dbReference type="RefSeq" id="WP_157772194.1">
    <property type="nucleotide sequence ID" value="NZ_CP016094.1"/>
</dbReference>
<dbReference type="EMBL" id="CP016094">
    <property type="protein sequence ID" value="AOS43767.1"/>
    <property type="molecule type" value="Genomic_DNA"/>
</dbReference>
<protein>
    <recommendedName>
        <fullName evidence="4">PEP-CTERM protein-sorting domain-containing protein</fullName>
    </recommendedName>
</protein>
<feature type="chain" id="PRO_5009105031" description="PEP-CTERM protein-sorting domain-containing protein" evidence="1">
    <location>
        <begin position="24"/>
        <end position="223"/>
    </location>
</feature>
<keyword evidence="1" id="KW-0732">Signal</keyword>
<evidence type="ECO:0000313" key="2">
    <source>
        <dbReference type="EMBL" id="AOS43767.1"/>
    </source>
</evidence>
<name>A0A1D8ASA3_9BACT</name>
<dbReference type="KEGG" id="obg:Verru16b_00824"/>
<proteinExistence type="predicted"/>
<evidence type="ECO:0000313" key="3">
    <source>
        <dbReference type="Proteomes" id="UP000095228"/>
    </source>
</evidence>
<gene>
    <name evidence="2" type="ORF">Verru16b_00824</name>
</gene>
<keyword evidence="3" id="KW-1185">Reference proteome</keyword>
<dbReference type="AlphaFoldDB" id="A0A1D8ASA3"/>
<evidence type="ECO:0008006" key="4">
    <source>
        <dbReference type="Google" id="ProtNLM"/>
    </source>
</evidence>
<feature type="signal peptide" evidence="1">
    <location>
        <begin position="1"/>
        <end position="23"/>
    </location>
</feature>
<dbReference type="OrthoDB" id="9768561at2"/>
<accession>A0A1D8ASA3</accession>
<organism evidence="2 3">
    <name type="scientific">Lacunisphaera limnophila</name>
    <dbReference type="NCBI Taxonomy" id="1838286"/>
    <lineage>
        <taxon>Bacteria</taxon>
        <taxon>Pseudomonadati</taxon>
        <taxon>Verrucomicrobiota</taxon>
        <taxon>Opitutia</taxon>
        <taxon>Opitutales</taxon>
        <taxon>Opitutaceae</taxon>
        <taxon>Lacunisphaera</taxon>
    </lineage>
</organism>
<evidence type="ECO:0000256" key="1">
    <source>
        <dbReference type="SAM" id="SignalP"/>
    </source>
</evidence>
<dbReference type="Proteomes" id="UP000095228">
    <property type="component" value="Chromosome"/>
</dbReference>